<dbReference type="EMBL" id="UINC01197770">
    <property type="protein sequence ID" value="SVE15416.1"/>
    <property type="molecule type" value="Genomic_DNA"/>
</dbReference>
<name>A0A383B5H1_9ZZZZ</name>
<dbReference type="AlphaFoldDB" id="A0A383B5H1"/>
<feature type="non-terminal residue" evidence="2">
    <location>
        <position position="1"/>
    </location>
</feature>
<evidence type="ECO:0000313" key="2">
    <source>
        <dbReference type="EMBL" id="SVE15416.1"/>
    </source>
</evidence>
<evidence type="ECO:0000256" key="1">
    <source>
        <dbReference type="SAM" id="Coils"/>
    </source>
</evidence>
<reference evidence="2" key="1">
    <citation type="submission" date="2018-05" db="EMBL/GenBank/DDBJ databases">
        <authorList>
            <person name="Lanie J.A."/>
            <person name="Ng W.-L."/>
            <person name="Kazmierczak K.M."/>
            <person name="Andrzejewski T.M."/>
            <person name="Davidsen T.M."/>
            <person name="Wayne K.J."/>
            <person name="Tettelin H."/>
            <person name="Glass J.I."/>
            <person name="Rusch D."/>
            <person name="Podicherti R."/>
            <person name="Tsui H.-C.T."/>
            <person name="Winkler M.E."/>
        </authorList>
    </citation>
    <scope>NUCLEOTIDE SEQUENCE</scope>
</reference>
<keyword evidence="1" id="KW-0175">Coiled coil</keyword>
<feature type="coiled-coil region" evidence="1">
    <location>
        <begin position="92"/>
        <end position="131"/>
    </location>
</feature>
<protein>
    <submittedName>
        <fullName evidence="2">Uncharacterized protein</fullName>
    </submittedName>
</protein>
<accession>A0A383B5H1</accession>
<proteinExistence type="predicted"/>
<organism evidence="2">
    <name type="scientific">marine metagenome</name>
    <dbReference type="NCBI Taxonomy" id="408172"/>
    <lineage>
        <taxon>unclassified sequences</taxon>
        <taxon>metagenomes</taxon>
        <taxon>ecological metagenomes</taxon>
    </lineage>
</organism>
<feature type="non-terminal residue" evidence="2">
    <location>
        <position position="247"/>
    </location>
</feature>
<gene>
    <name evidence="2" type="ORF">METZ01_LOCUS468270</name>
</gene>
<sequence>CIQEYKFELYENNGDIIKNNINEISSLDLSYLPESNKDFLENTFINAILTFELVDNLKKTQSNLEDYGKNYRPLHLSVRKIQKRQFKIDYKIKKLEKEKRYLERENQTDKVNRMQLEIDKLNKEKIEIAKKIPLNWDDAHNEYKALAMEKKKAVTKYRRNVDSVYKNIQMTKLIIIDKNKLNIDSEILNLKEIIFNESKDDGMNRIKSIEKILNEIAGAELIKEKLSKARRSLKKDDADINKINTLL</sequence>